<comment type="caution">
    <text evidence="1">The sequence shown here is derived from an EMBL/GenBank/DDBJ whole genome shotgun (WGS) entry which is preliminary data.</text>
</comment>
<keyword evidence="2" id="KW-1185">Reference proteome</keyword>
<dbReference type="HOGENOM" id="CLU_2231689_0_0_11"/>
<reference evidence="1 2" key="1">
    <citation type="journal article" date="2013" name="ISME J.">
        <title>Metabolic model for the filamentous 'Candidatus Microthrix parvicella' based on genomic and metagenomic analyses.</title>
        <authorList>
            <person name="Jon McIlroy S."/>
            <person name="Kristiansen R."/>
            <person name="Albertsen M."/>
            <person name="Michael Karst S."/>
            <person name="Rossetti S."/>
            <person name="Lund Nielsen J."/>
            <person name="Tandoi V."/>
            <person name="James Seviour R."/>
            <person name="Nielsen P.H."/>
        </authorList>
    </citation>
    <scope>NUCLEOTIDE SEQUENCE [LARGE SCALE GENOMIC DNA]</scope>
    <source>
        <strain evidence="1 2">RN1</strain>
    </source>
</reference>
<dbReference type="AlphaFoldDB" id="R4Z514"/>
<accession>R4Z514</accession>
<evidence type="ECO:0000313" key="1">
    <source>
        <dbReference type="EMBL" id="CCM66024.1"/>
    </source>
</evidence>
<protein>
    <submittedName>
        <fullName evidence="1">Uncharacterized protein</fullName>
    </submittedName>
</protein>
<dbReference type="Proteomes" id="UP000018291">
    <property type="component" value="Unassembled WGS sequence"/>
</dbReference>
<proteinExistence type="predicted"/>
<dbReference type="EMBL" id="CANL01000087">
    <property type="protein sequence ID" value="CCM66024.1"/>
    <property type="molecule type" value="Genomic_DNA"/>
</dbReference>
<name>R4Z514_9ACTN</name>
<organism evidence="1 2">
    <name type="scientific">Candidatus Neomicrothrix parvicella RN1</name>
    <dbReference type="NCBI Taxonomy" id="1229780"/>
    <lineage>
        <taxon>Bacteria</taxon>
        <taxon>Bacillati</taxon>
        <taxon>Actinomycetota</taxon>
        <taxon>Acidimicrobiia</taxon>
        <taxon>Acidimicrobiales</taxon>
        <taxon>Microthrixaceae</taxon>
        <taxon>Candidatus Neomicrothrix</taxon>
    </lineage>
</organism>
<gene>
    <name evidence="1" type="ORF">BN381_90095</name>
</gene>
<sequence>MIRSSMWSGVICGTLLIRSVSTWADRSSGRMSFREPFMARPMGLRAVATMTASGMFPPVVGRLNAGDADRPGAVDGWIERSADRGYRMVTTAGLTARADAFSGVP</sequence>
<evidence type="ECO:0000313" key="2">
    <source>
        <dbReference type="Proteomes" id="UP000018291"/>
    </source>
</evidence>